<accession>A0A7W8FY13</accession>
<comment type="caution">
    <text evidence="2">The sequence shown here is derived from an EMBL/GenBank/DDBJ whole genome shotgun (WGS) entry which is preliminary data.</text>
</comment>
<dbReference type="Proteomes" id="UP000521199">
    <property type="component" value="Unassembled WGS sequence"/>
</dbReference>
<gene>
    <name evidence="2" type="ORF">HNQ52_000433</name>
</gene>
<name>A0A7W8FY13_9GAMM</name>
<organism evidence="2 3">
    <name type="scientific">Chiayiivirga flava</name>
    <dbReference type="NCBI Taxonomy" id="659595"/>
    <lineage>
        <taxon>Bacteria</taxon>
        <taxon>Pseudomonadati</taxon>
        <taxon>Pseudomonadota</taxon>
        <taxon>Gammaproteobacteria</taxon>
        <taxon>Lysobacterales</taxon>
        <taxon>Lysobacteraceae</taxon>
        <taxon>Chiayiivirga</taxon>
    </lineage>
</organism>
<evidence type="ECO:0000313" key="3">
    <source>
        <dbReference type="Proteomes" id="UP000521199"/>
    </source>
</evidence>
<dbReference type="AlphaFoldDB" id="A0A7W8FY13"/>
<reference evidence="2 3" key="1">
    <citation type="submission" date="2020-08" db="EMBL/GenBank/DDBJ databases">
        <title>Genomic Encyclopedia of Type Strains, Phase IV (KMG-IV): sequencing the most valuable type-strain genomes for metagenomic binning, comparative biology and taxonomic classification.</title>
        <authorList>
            <person name="Goeker M."/>
        </authorList>
    </citation>
    <scope>NUCLEOTIDE SEQUENCE [LARGE SCALE GENOMIC DNA]</scope>
    <source>
        <strain evidence="2 3">DSM 24163</strain>
    </source>
</reference>
<evidence type="ECO:0000256" key="1">
    <source>
        <dbReference type="SAM" id="MobiDB-lite"/>
    </source>
</evidence>
<protein>
    <submittedName>
        <fullName evidence="2">Uncharacterized protein</fullName>
    </submittedName>
</protein>
<proteinExistence type="predicted"/>
<dbReference type="EMBL" id="JACHHP010000001">
    <property type="protein sequence ID" value="MBB5206917.1"/>
    <property type="molecule type" value="Genomic_DNA"/>
</dbReference>
<dbReference type="RefSeq" id="WP_183959342.1">
    <property type="nucleotide sequence ID" value="NZ_JACHHP010000001.1"/>
</dbReference>
<keyword evidence="3" id="KW-1185">Reference proteome</keyword>
<feature type="region of interest" description="Disordered" evidence="1">
    <location>
        <begin position="14"/>
        <end position="33"/>
    </location>
</feature>
<sequence>MRVSIMGNQQSFDGRVVDRPPVLHGAADERPAPAEAMPPLRLALHGLTDDEISILDAILRVLGERTARRWVLADGRDGDLLLTTRDAPPGRHGAPLTALLLRDDERPAVPDELVLQAPLRVMAVLDLLNAAHDRLRQPAAPTPGGEQARIEVDDGRSLAAALSRLVERRPEQALRVRIVGHGTLYLCLKARIYHCDFPRERFVDALNEHRFVVTMIPSSAAELVVRLDSARALDEALWQIGLITAADGVSHAGRAYRLTRWPDFARLPHRPEFLRLCAAMSRTHRSVDALVALGGLQRGEVEHLLHACALCGYLDVAPQAAELASPHPASAPASRAGLFDRLRKRFGL</sequence>
<evidence type="ECO:0000313" key="2">
    <source>
        <dbReference type="EMBL" id="MBB5206917.1"/>
    </source>
</evidence>